<dbReference type="EMBL" id="CAJNRG010001168">
    <property type="protein sequence ID" value="CAF2028773.1"/>
    <property type="molecule type" value="Genomic_DNA"/>
</dbReference>
<protein>
    <recommendedName>
        <fullName evidence="4">Hexosyltransferase</fullName>
    </recommendedName>
</protein>
<evidence type="ECO:0000313" key="3">
    <source>
        <dbReference type="Proteomes" id="UP000663887"/>
    </source>
</evidence>
<evidence type="ECO:0000313" key="2">
    <source>
        <dbReference type="EMBL" id="CAF2028773.1"/>
    </source>
</evidence>
<dbReference type="PANTHER" id="PTHR40743">
    <property type="entry name" value="NUCLEOTIDE-DIPHOSPHO-SUGAR TRANSFERASE CONTAINING PROTEIN"/>
    <property type="match status" value="1"/>
</dbReference>
<organism evidence="2 3">
    <name type="scientific">Rotaria magnacalcarata</name>
    <dbReference type="NCBI Taxonomy" id="392030"/>
    <lineage>
        <taxon>Eukaryota</taxon>
        <taxon>Metazoa</taxon>
        <taxon>Spiralia</taxon>
        <taxon>Gnathifera</taxon>
        <taxon>Rotifera</taxon>
        <taxon>Eurotatoria</taxon>
        <taxon>Bdelloidea</taxon>
        <taxon>Philodinida</taxon>
        <taxon>Philodinidae</taxon>
        <taxon>Rotaria</taxon>
    </lineage>
</organism>
<keyword evidence="1" id="KW-0472">Membrane</keyword>
<evidence type="ECO:0008006" key="4">
    <source>
        <dbReference type="Google" id="ProtNLM"/>
    </source>
</evidence>
<keyword evidence="1" id="KW-1133">Transmembrane helix</keyword>
<name>A0A816N437_9BILA</name>
<proteinExistence type="predicted"/>
<reference evidence="2" key="1">
    <citation type="submission" date="2021-02" db="EMBL/GenBank/DDBJ databases">
        <authorList>
            <person name="Nowell W R."/>
        </authorList>
    </citation>
    <scope>NUCLEOTIDE SEQUENCE</scope>
</reference>
<dbReference type="Proteomes" id="UP000663887">
    <property type="component" value="Unassembled WGS sequence"/>
</dbReference>
<comment type="caution">
    <text evidence="2">The sequence shown here is derived from an EMBL/GenBank/DDBJ whole genome shotgun (WGS) entry which is preliminary data.</text>
</comment>
<feature type="transmembrane region" description="Helical" evidence="1">
    <location>
        <begin position="6"/>
        <end position="23"/>
    </location>
</feature>
<gene>
    <name evidence="2" type="ORF">XDN619_LOCUS4821</name>
</gene>
<keyword evidence="1" id="KW-0812">Transmembrane</keyword>
<dbReference type="PANTHER" id="PTHR40743:SF1">
    <property type="entry name" value="POSSIBLE GLYCOSYLTRANSFERASE"/>
    <property type="match status" value="1"/>
</dbReference>
<sequence length="327" mass="38539">MLFQYYKLWLFIIVSLTVGWFPIRRVTKNSLTRKTFSTCVPLTNDMDSNMRFIPDKLSWMVKKSDMCYSISDLMNITNWNNIEIEKEHDGQSVHLISQWYQESNLRRRHELIAVLHMNVINNAVSKIHLLQPSEKPCTVERDVQVDPHFPVAMLKSKLVIRFLDNFSTERLTIKQAIEYANSNIENAYVVLINLDTFFDQSLSILASGPMTSHKTIFYISRYEIDPKSTKLGTQCSRKYMGSHDALIFQPPVASRIAHALPFEMGTWHIETKVIYEFVRRGYRVRNVCKTLRIWHLHSSQVRHRLMPDKRYVSQHQYRMVIRPPETL</sequence>
<dbReference type="AlphaFoldDB" id="A0A816N437"/>
<accession>A0A816N437</accession>
<evidence type="ECO:0000256" key="1">
    <source>
        <dbReference type="SAM" id="Phobius"/>
    </source>
</evidence>